<protein>
    <submittedName>
        <fullName evidence="5">Cytoplasm protein</fullName>
    </submittedName>
</protein>
<comment type="caution">
    <text evidence="5">The sequence shown here is derived from an EMBL/GenBank/DDBJ whole genome shotgun (WGS) entry which is preliminary data.</text>
</comment>
<dbReference type="FunFam" id="2.130.10.10:FF:000905">
    <property type="entry name" value="Unplaced genomic scaffold supercont1.13, whole genome shotgun sequence"/>
    <property type="match status" value="1"/>
</dbReference>
<evidence type="ECO:0000259" key="3">
    <source>
        <dbReference type="Pfam" id="PF17747"/>
    </source>
</evidence>
<dbReference type="Pfam" id="PF08553">
    <property type="entry name" value="VID27"/>
    <property type="match status" value="1"/>
</dbReference>
<dbReference type="FunCoup" id="A0A1Y1ULV7">
    <property type="interactions" value="169"/>
</dbReference>
<dbReference type="Pfam" id="PF17747">
    <property type="entry name" value="VID27_PH"/>
    <property type="match status" value="1"/>
</dbReference>
<evidence type="ECO:0000313" key="6">
    <source>
        <dbReference type="Proteomes" id="UP000193218"/>
    </source>
</evidence>
<dbReference type="PANTHER" id="PTHR31913">
    <property type="entry name" value="VACUOLAR IMPORT AND DEGRADATION PROTEIN 27"/>
    <property type="match status" value="1"/>
</dbReference>
<dbReference type="InterPro" id="IPR040458">
    <property type="entry name" value="Vid27"/>
</dbReference>
<dbReference type="InterPro" id="IPR013863">
    <property type="entry name" value="VID27_C"/>
</dbReference>
<dbReference type="InParanoid" id="A0A1Y1ULV7"/>
<dbReference type="RefSeq" id="XP_021872388.1">
    <property type="nucleotide sequence ID" value="XM_022015345.1"/>
</dbReference>
<feature type="region of interest" description="Disordered" evidence="1">
    <location>
        <begin position="321"/>
        <end position="355"/>
    </location>
</feature>
<dbReference type="InterPro" id="IPR040979">
    <property type="entry name" value="Vid27_N"/>
</dbReference>
<dbReference type="Proteomes" id="UP000193218">
    <property type="component" value="Unassembled WGS sequence"/>
</dbReference>
<dbReference type="InterPro" id="IPR040768">
    <property type="entry name" value="Vid27_PH"/>
</dbReference>
<evidence type="ECO:0000259" key="2">
    <source>
        <dbReference type="Pfam" id="PF08553"/>
    </source>
</evidence>
<proteinExistence type="predicted"/>
<dbReference type="PANTHER" id="PTHR31913:SF0">
    <property type="entry name" value="VACUOLAR IMPORT AND DEGRADATION PROTEIN 27"/>
    <property type="match status" value="1"/>
</dbReference>
<dbReference type="InterPro" id="IPR015943">
    <property type="entry name" value="WD40/YVTN_repeat-like_dom_sf"/>
</dbReference>
<dbReference type="GO" id="GO:0005737">
    <property type="term" value="C:cytoplasm"/>
    <property type="evidence" value="ECO:0007669"/>
    <property type="project" value="TreeGrafter"/>
</dbReference>
<dbReference type="OrthoDB" id="10251113at2759"/>
<feature type="compositionally biased region" description="Acidic residues" evidence="1">
    <location>
        <begin position="321"/>
        <end position="331"/>
    </location>
</feature>
<dbReference type="GO" id="GO:0005634">
    <property type="term" value="C:nucleus"/>
    <property type="evidence" value="ECO:0007669"/>
    <property type="project" value="TreeGrafter"/>
</dbReference>
<feature type="domain" description="Vid27 PH-like" evidence="3">
    <location>
        <begin position="181"/>
        <end position="286"/>
    </location>
</feature>
<dbReference type="Gene3D" id="2.130.10.10">
    <property type="entry name" value="YVTN repeat-like/Quinoprotein amine dehydrogenase"/>
    <property type="match status" value="1"/>
</dbReference>
<name>A0A1Y1ULV7_9TREE</name>
<gene>
    <name evidence="5" type="ORF">BD324DRAFT_620967</name>
</gene>
<sequence length="617" mass="69425">MWGNPANPELIQIPAGQLYLVRPNSIKGSRECIFPDAVATIRRTGVDFQYQLVVTRAYDEGEEQLLEEDAETDDERVFLLDESLGFRFGSLEGHSTCSWSDLSGDEGDLWEFVSAQTVPKPTNSLFEMTLLNCIYERKHNQSHENASEEDLAALKFQSESANLAATDSPAVNEDTFKDVPVLATTSAELYMFDTVSDMFVIQEKEVVIEIALNGPFETWVVVRNNSTPFITLPIDDDMNARFDMDNRAFMFTFRATEDLPAMTWCLRFDLDSFPTWKEQFTIYMWEAKNRSTYSKIKPDEQRYIQEAYEDVEMGEADDDINGEAEEDDQSDGDTSVAALTDSEDDDPSLRGLAQGSKNQHLTVGYKDDLSYVTRGDMIGVFAQKDNRMRFKTTIDRVRDLQGNTLTPKKVMLHNQDTEMLLLDADHQHSVMRMDLEYGKIVDEWKVSDDVPVSNIIPESKYAQMDPQQTFIGHSHNGIFRIDPRVSGNKLVQSQFKQYATKNDFSTAATTDSGKLVVASNKGDIRLFDQIGKNAKTALPPLGDPIIGVDVTADGRWLVATCKTYLLLIDLLIGDGRYKGSLGFDRSFPADSKPVPKRLGLKPEHAAYMKDAVSFTPA</sequence>
<dbReference type="AlphaFoldDB" id="A0A1Y1ULV7"/>
<organism evidence="5 6">
    <name type="scientific">Kockovaella imperatae</name>
    <dbReference type="NCBI Taxonomy" id="4999"/>
    <lineage>
        <taxon>Eukaryota</taxon>
        <taxon>Fungi</taxon>
        <taxon>Dikarya</taxon>
        <taxon>Basidiomycota</taxon>
        <taxon>Agaricomycotina</taxon>
        <taxon>Tremellomycetes</taxon>
        <taxon>Tremellales</taxon>
        <taxon>Cuniculitremaceae</taxon>
        <taxon>Kockovaella</taxon>
    </lineage>
</organism>
<dbReference type="EMBL" id="NBSH01000004">
    <property type="protein sequence ID" value="ORX38466.1"/>
    <property type="molecule type" value="Genomic_DNA"/>
</dbReference>
<evidence type="ECO:0000256" key="1">
    <source>
        <dbReference type="SAM" id="MobiDB-lite"/>
    </source>
</evidence>
<keyword evidence="6" id="KW-1185">Reference proteome</keyword>
<accession>A0A1Y1ULV7</accession>
<dbReference type="Pfam" id="PF17748">
    <property type="entry name" value="VID27_N"/>
    <property type="match status" value="1"/>
</dbReference>
<evidence type="ECO:0000259" key="4">
    <source>
        <dbReference type="Pfam" id="PF17748"/>
    </source>
</evidence>
<dbReference type="GeneID" id="33557154"/>
<reference evidence="5 6" key="1">
    <citation type="submission" date="2017-03" db="EMBL/GenBank/DDBJ databases">
        <title>Widespread Adenine N6-methylation of Active Genes in Fungi.</title>
        <authorList>
            <consortium name="DOE Joint Genome Institute"/>
            <person name="Mondo S.J."/>
            <person name="Dannebaum R.O."/>
            <person name="Kuo R.C."/>
            <person name="Louie K.B."/>
            <person name="Bewick A.J."/>
            <person name="Labutti K."/>
            <person name="Haridas S."/>
            <person name="Kuo A."/>
            <person name="Salamov A."/>
            <person name="Ahrendt S.R."/>
            <person name="Lau R."/>
            <person name="Bowen B.P."/>
            <person name="Lipzen A."/>
            <person name="Sullivan W."/>
            <person name="Andreopoulos W.B."/>
            <person name="Clum A."/>
            <person name="Lindquist E."/>
            <person name="Daum C."/>
            <person name="Northen T.R."/>
            <person name="Ramamoorthy G."/>
            <person name="Schmitz R.J."/>
            <person name="Gryganskyi A."/>
            <person name="Culley D."/>
            <person name="Magnuson J."/>
            <person name="James T.Y."/>
            <person name="O'Malley M.A."/>
            <person name="Stajich J.E."/>
            <person name="Spatafora J.W."/>
            <person name="Visel A."/>
            <person name="Grigoriev I.V."/>
        </authorList>
    </citation>
    <scope>NUCLEOTIDE SEQUENCE [LARGE SCALE GENOMIC DNA]</scope>
    <source>
        <strain evidence="5 6">NRRL Y-17943</strain>
    </source>
</reference>
<feature type="domain" description="Vacuolar import/degradation Vid27 C-terminal" evidence="2">
    <location>
        <begin position="357"/>
        <end position="617"/>
    </location>
</feature>
<evidence type="ECO:0000313" key="5">
    <source>
        <dbReference type="EMBL" id="ORX38466.1"/>
    </source>
</evidence>
<feature type="domain" description="Vid27 N-terminal" evidence="4">
    <location>
        <begin position="1"/>
        <end position="153"/>
    </location>
</feature>
<dbReference type="SUPFAM" id="SSF69322">
    <property type="entry name" value="Tricorn protease domain 2"/>
    <property type="match status" value="1"/>
</dbReference>
<feature type="non-terminal residue" evidence="5">
    <location>
        <position position="617"/>
    </location>
</feature>